<keyword evidence="3" id="KW-1185">Reference proteome</keyword>
<evidence type="ECO:0000313" key="2">
    <source>
        <dbReference type="EMBL" id="OQP53554.1"/>
    </source>
</evidence>
<dbReference type="STRING" id="550983.A4R26_06140"/>
<organism evidence="2 3">
    <name type="scientific">Niastella populi</name>
    <dbReference type="NCBI Taxonomy" id="550983"/>
    <lineage>
        <taxon>Bacteria</taxon>
        <taxon>Pseudomonadati</taxon>
        <taxon>Bacteroidota</taxon>
        <taxon>Chitinophagia</taxon>
        <taxon>Chitinophagales</taxon>
        <taxon>Chitinophagaceae</taxon>
        <taxon>Niastella</taxon>
    </lineage>
</organism>
<feature type="region of interest" description="Disordered" evidence="1">
    <location>
        <begin position="97"/>
        <end position="119"/>
    </location>
</feature>
<dbReference type="AlphaFoldDB" id="A0A1V9F5C6"/>
<protein>
    <submittedName>
        <fullName evidence="2">Uncharacterized protein</fullName>
    </submittedName>
</protein>
<proteinExistence type="predicted"/>
<accession>A0A1V9F5C6</accession>
<dbReference type="Gene3D" id="2.60.120.200">
    <property type="match status" value="1"/>
</dbReference>
<gene>
    <name evidence="2" type="ORF">A4R26_06140</name>
</gene>
<reference evidence="3" key="1">
    <citation type="submission" date="2016-04" db="EMBL/GenBank/DDBJ databases">
        <authorList>
            <person name="Chen L."/>
            <person name="Zhuang W."/>
            <person name="Wang G."/>
        </authorList>
    </citation>
    <scope>NUCLEOTIDE SEQUENCE [LARGE SCALE GENOMIC DNA]</scope>
    <source>
        <strain evidence="3">208</strain>
    </source>
</reference>
<name>A0A1V9F5C6_9BACT</name>
<dbReference type="EMBL" id="LWBP01000210">
    <property type="protein sequence ID" value="OQP53554.1"/>
    <property type="molecule type" value="Genomic_DNA"/>
</dbReference>
<feature type="compositionally biased region" description="Polar residues" evidence="1">
    <location>
        <begin position="107"/>
        <end position="119"/>
    </location>
</feature>
<dbReference type="Proteomes" id="UP000192276">
    <property type="component" value="Unassembled WGS sequence"/>
</dbReference>
<sequence length="119" mass="12968">MVRRASDNAEAWVEFDEATKSVTANSKVIIVTPGSSKYFPGTIMSFSTFYKATSCYVSIWYDQSGNGPDAVQHDKALQTRIVNAGIIDELALASGERHSLESKKQPRGNTTTAAHQGVR</sequence>
<evidence type="ECO:0000313" key="3">
    <source>
        <dbReference type="Proteomes" id="UP000192276"/>
    </source>
</evidence>
<comment type="caution">
    <text evidence="2">The sequence shown here is derived from an EMBL/GenBank/DDBJ whole genome shotgun (WGS) entry which is preliminary data.</text>
</comment>
<evidence type="ECO:0000256" key="1">
    <source>
        <dbReference type="SAM" id="MobiDB-lite"/>
    </source>
</evidence>